<dbReference type="InterPro" id="IPR009060">
    <property type="entry name" value="UBA-like_sf"/>
</dbReference>
<evidence type="ECO:0000256" key="10">
    <source>
        <dbReference type="ARBA" id="ARBA00022786"/>
    </source>
</evidence>
<evidence type="ECO:0000259" key="17">
    <source>
        <dbReference type="PROSITE" id="PS51140"/>
    </source>
</evidence>
<dbReference type="Pfam" id="PF02845">
    <property type="entry name" value="CUE"/>
    <property type="match status" value="1"/>
</dbReference>
<dbReference type="eggNOG" id="ENOG502S359">
    <property type="taxonomic scope" value="Eukaryota"/>
</dbReference>
<dbReference type="PROSITE" id="PS51140">
    <property type="entry name" value="CUE"/>
    <property type="match status" value="1"/>
</dbReference>
<dbReference type="GO" id="GO:0005634">
    <property type="term" value="C:nucleus"/>
    <property type="evidence" value="ECO:0007669"/>
    <property type="project" value="UniProtKB-SubCell"/>
</dbReference>
<dbReference type="EMBL" id="DS989823">
    <property type="protein sequence ID" value="EFQ99636.1"/>
    <property type="molecule type" value="Genomic_DNA"/>
</dbReference>
<feature type="compositionally biased region" description="Polar residues" evidence="16">
    <location>
        <begin position="634"/>
        <end position="663"/>
    </location>
</feature>
<proteinExistence type="inferred from homology"/>
<dbReference type="GO" id="GO:0043130">
    <property type="term" value="F:ubiquitin binding"/>
    <property type="evidence" value="ECO:0007669"/>
    <property type="project" value="InterPro"/>
</dbReference>
<evidence type="ECO:0000256" key="3">
    <source>
        <dbReference type="ARBA" id="ARBA00004574"/>
    </source>
</evidence>
<accession>E4UNN3</accession>
<evidence type="ECO:0000256" key="11">
    <source>
        <dbReference type="ARBA" id="ARBA00022843"/>
    </source>
</evidence>
<evidence type="ECO:0000256" key="14">
    <source>
        <dbReference type="ARBA" id="ARBA00023204"/>
    </source>
</evidence>
<keyword evidence="8" id="KW-0597">Phosphoprotein</keyword>
<feature type="compositionally biased region" description="Polar residues" evidence="16">
    <location>
        <begin position="177"/>
        <end position="191"/>
    </location>
</feature>
<feature type="region of interest" description="Disordered" evidence="16">
    <location>
        <begin position="584"/>
        <end position="664"/>
    </location>
</feature>
<evidence type="ECO:0000256" key="5">
    <source>
        <dbReference type="ARBA" id="ARBA00020536"/>
    </source>
</evidence>
<dbReference type="InParanoid" id="E4UNN3"/>
<dbReference type="GeneID" id="10030425"/>
<keyword evidence="19" id="KW-1185">Reference proteome</keyword>
<feature type="domain" description="CUE" evidence="17">
    <location>
        <begin position="66"/>
        <end position="109"/>
    </location>
</feature>
<dbReference type="AlphaFoldDB" id="E4UNN3"/>
<evidence type="ECO:0000256" key="12">
    <source>
        <dbReference type="ARBA" id="ARBA00022895"/>
    </source>
</evidence>
<keyword evidence="11" id="KW-0832">Ubl conjugation</keyword>
<dbReference type="OMA" id="MYQNQFP"/>
<feature type="compositionally biased region" description="Polar residues" evidence="16">
    <location>
        <begin position="790"/>
        <end position="802"/>
    </location>
</feature>
<gene>
    <name evidence="18" type="ORF">MGYG_02649</name>
</gene>
<evidence type="ECO:0000256" key="16">
    <source>
        <dbReference type="SAM" id="MobiDB-lite"/>
    </source>
</evidence>
<feature type="compositionally biased region" description="Low complexity" evidence="16">
    <location>
        <begin position="1"/>
        <end position="14"/>
    </location>
</feature>
<comment type="subcellular location">
    <subcellularLocation>
        <location evidence="3">Chromosome</location>
        <location evidence="3">Telomere</location>
    </subcellularLocation>
    <subcellularLocation>
        <location evidence="2">Cytoplasm</location>
    </subcellularLocation>
    <subcellularLocation>
        <location evidence="1">Nucleus</location>
    </subcellularLocation>
</comment>
<feature type="compositionally biased region" description="Low complexity" evidence="16">
    <location>
        <begin position="389"/>
        <end position="398"/>
    </location>
</feature>
<evidence type="ECO:0000256" key="13">
    <source>
        <dbReference type="ARBA" id="ARBA00023125"/>
    </source>
</evidence>
<feature type="compositionally biased region" description="Polar residues" evidence="16">
    <location>
        <begin position="860"/>
        <end position="873"/>
    </location>
</feature>
<name>E4UNN3_ARTGP</name>
<feature type="region of interest" description="Disordered" evidence="16">
    <location>
        <begin position="1"/>
        <end position="69"/>
    </location>
</feature>
<reference evidence="19" key="1">
    <citation type="journal article" date="2012" name="MBio">
        <title>Comparative genome analysis of Trichophyton rubrum and related dermatophytes reveals candidate genes involved in infection.</title>
        <authorList>
            <person name="Martinez D.A."/>
            <person name="Oliver B.G."/>
            <person name="Graeser Y."/>
            <person name="Goldberg J.M."/>
            <person name="Li W."/>
            <person name="Martinez-Rossi N.M."/>
            <person name="Monod M."/>
            <person name="Shelest E."/>
            <person name="Barton R.C."/>
            <person name="Birch E."/>
            <person name="Brakhage A.A."/>
            <person name="Chen Z."/>
            <person name="Gurr S.J."/>
            <person name="Heiman D."/>
            <person name="Heitman J."/>
            <person name="Kosti I."/>
            <person name="Rossi A."/>
            <person name="Saif S."/>
            <person name="Samalova M."/>
            <person name="Saunders C.W."/>
            <person name="Shea T."/>
            <person name="Summerbell R.C."/>
            <person name="Xu J."/>
            <person name="Young S."/>
            <person name="Zeng Q."/>
            <person name="Birren B.W."/>
            <person name="Cuomo C.A."/>
            <person name="White T.C."/>
        </authorList>
    </citation>
    <scope>NUCLEOTIDE SEQUENCE [LARGE SCALE GENOMIC DNA]</scope>
    <source>
        <strain evidence="19">ATCC MYA-4604 / CBS 118893</strain>
    </source>
</reference>
<dbReference type="GO" id="GO:0003677">
    <property type="term" value="F:DNA binding"/>
    <property type="evidence" value="ECO:0007669"/>
    <property type="project" value="UniProtKB-KW"/>
</dbReference>
<feature type="region of interest" description="Disordered" evidence="16">
    <location>
        <begin position="445"/>
        <end position="566"/>
    </location>
</feature>
<feature type="compositionally biased region" description="Polar residues" evidence="16">
    <location>
        <begin position="811"/>
        <end position="853"/>
    </location>
</feature>
<evidence type="ECO:0000256" key="7">
    <source>
        <dbReference type="ARBA" id="ARBA00022490"/>
    </source>
</evidence>
<evidence type="ECO:0000256" key="1">
    <source>
        <dbReference type="ARBA" id="ARBA00004123"/>
    </source>
</evidence>
<feature type="compositionally biased region" description="Low complexity" evidence="16">
    <location>
        <begin position="598"/>
        <end position="614"/>
    </location>
</feature>
<dbReference type="HOGENOM" id="CLU_008092_0_0_1"/>
<feature type="compositionally biased region" description="Pro residues" evidence="16">
    <location>
        <begin position="334"/>
        <end position="363"/>
    </location>
</feature>
<evidence type="ECO:0000313" key="19">
    <source>
        <dbReference type="Proteomes" id="UP000002669"/>
    </source>
</evidence>
<dbReference type="GO" id="GO:0000781">
    <property type="term" value="C:chromosome, telomeric region"/>
    <property type="evidence" value="ECO:0007669"/>
    <property type="project" value="UniProtKB-SubCell"/>
</dbReference>
<protein>
    <recommendedName>
        <fullName evidence="5">RNA polymerase II degradation factor 1</fullName>
    </recommendedName>
</protein>
<keyword evidence="10" id="KW-0833">Ubl conjugation pathway</keyword>
<evidence type="ECO:0000256" key="2">
    <source>
        <dbReference type="ARBA" id="ARBA00004496"/>
    </source>
</evidence>
<dbReference type="OrthoDB" id="5396806at2759"/>
<keyword evidence="13" id="KW-0238">DNA-binding</keyword>
<dbReference type="STRING" id="535722.E4UNN3"/>
<organism evidence="19">
    <name type="scientific">Arthroderma gypseum (strain ATCC MYA-4604 / CBS 118893)</name>
    <name type="common">Microsporum gypseum</name>
    <dbReference type="NCBI Taxonomy" id="535722"/>
    <lineage>
        <taxon>Eukaryota</taxon>
        <taxon>Fungi</taxon>
        <taxon>Dikarya</taxon>
        <taxon>Ascomycota</taxon>
        <taxon>Pezizomycotina</taxon>
        <taxon>Eurotiomycetes</taxon>
        <taxon>Eurotiomycetidae</taxon>
        <taxon>Onygenales</taxon>
        <taxon>Arthrodermataceae</taxon>
        <taxon>Nannizzia</taxon>
    </lineage>
</organism>
<evidence type="ECO:0000256" key="9">
    <source>
        <dbReference type="ARBA" id="ARBA00022763"/>
    </source>
</evidence>
<feature type="compositionally biased region" description="Low complexity" evidence="16">
    <location>
        <begin position="540"/>
        <end position="552"/>
    </location>
</feature>
<feature type="compositionally biased region" description="Polar residues" evidence="16">
    <location>
        <begin position="760"/>
        <end position="772"/>
    </location>
</feature>
<feature type="region of interest" description="Disordered" evidence="16">
    <location>
        <begin position="707"/>
        <end position="726"/>
    </location>
</feature>
<dbReference type="GO" id="GO:0005737">
    <property type="term" value="C:cytoplasm"/>
    <property type="evidence" value="ECO:0007669"/>
    <property type="project" value="UniProtKB-SubCell"/>
</dbReference>
<feature type="compositionally biased region" description="Pro residues" evidence="16">
    <location>
        <begin position="505"/>
        <end position="514"/>
    </location>
</feature>
<keyword evidence="15" id="KW-0539">Nucleus</keyword>
<feature type="compositionally biased region" description="Low complexity" evidence="16">
    <location>
        <begin position="364"/>
        <end position="375"/>
    </location>
</feature>
<sequence length="947" mass="100233">MSEVQSRPSASRGRGSARGGRGGHISRAGRGGARSTAAAKPATASQEAAADASYEDEGEIGQLKKKHAGSLSTIKELFADWTDEDLVFALEDANGDLEVAIERITEGNVSQWGEVKKKTSDRTRPKASSKEATQSSSGDQNIPSSRPGRGRGGFDPRGRGRGDRGRASRGGRAGSHTVLQPSPANGTTSNPPAADGWDSSPAVEPQAGVETSAAESKPPQPEWNNVQETPKAAGDQSTQKSSLIPEGSKRGWASLFAKPAPEPVKEPPLPTAPSAPEKPAEAPVEPSIPEPATTSTTTAAAPEPEPLSNDQEEEEEEHDEPPPQPQQPAAVPTQPQPVPVPVPKPVEQPRPVIPQQPPAPPSVSVPVEPEVPAQPDTESPADVEKESVPQQKQQQQPQARTPATSYAYPKGPATSAARGPNFQRRVMEQQEAVVMPGNHAVDRAAVQFGSMGLNGSTDDVNIDEEREEPETRPQPPQHSPVAPRASLPPSTRPVAVPETTATAPRPAPGLPPAPVASADTPFNDFSRYGDAQKPYDIFNQQADQQAQQPQSQEPFSNQGIPSQPAAVTTAADYSAFYGADQSRNPYYYSAYGQPQDPAASQRAGAGFAASGAESQPQVPASQPPGRYAHAEAPNSGQNTPQPVVPGQVQSAQQPSHHMPQSQGAHAGFNYGYPYYTNPHYPNAYMNQMTQHQQHQYGRNRPMYDDARRYEEQQQQQQQQQQQHYLPHQSQYAYGTQYAPYGKGGMYNQQPQQHGFGYDSTPANTAAFNQTAAPQRDSATYGRAGSAQPADGQQQQSTGSNAFSGIPDVFGRTQSGFGQNQSIPSQQPTNADETGSSKAYDSSKTGGPSPSVSHVNRPGSAANNAPHQPATTGQPGLPPVPAAQQANQQAFGGYPHLNQQYGGLGGLGAHQAGTSHQATAYNNYGAGFGSNYYNNNGRGGGWGGNYGH</sequence>
<feature type="compositionally biased region" description="Low complexity" evidence="16">
    <location>
        <begin position="274"/>
        <end position="309"/>
    </location>
</feature>
<dbReference type="InterPro" id="IPR041803">
    <property type="entry name" value="DEF1_CUE"/>
</dbReference>
<keyword evidence="14" id="KW-0234">DNA repair</keyword>
<feature type="compositionally biased region" description="Acidic residues" evidence="16">
    <location>
        <begin position="310"/>
        <end position="319"/>
    </location>
</feature>
<dbReference type="Proteomes" id="UP000002669">
    <property type="component" value="Unassembled WGS sequence"/>
</dbReference>
<feature type="compositionally biased region" description="Low complexity" evidence="16">
    <location>
        <begin position="493"/>
        <end position="504"/>
    </location>
</feature>
<feature type="region of interest" description="Disordered" evidence="16">
    <location>
        <begin position="104"/>
        <end position="431"/>
    </location>
</feature>
<feature type="compositionally biased region" description="Polar residues" evidence="16">
    <location>
        <begin position="130"/>
        <end position="143"/>
    </location>
</feature>
<keyword evidence="7" id="KW-0963">Cytoplasm</keyword>
<feature type="compositionally biased region" description="Low complexity" evidence="16">
    <location>
        <begin position="25"/>
        <end position="52"/>
    </location>
</feature>
<keyword evidence="12" id="KW-0779">Telomere</keyword>
<dbReference type="CDD" id="cd14368">
    <property type="entry name" value="CUE_DEF1_like"/>
    <property type="match status" value="1"/>
</dbReference>
<feature type="compositionally biased region" description="Low complexity" evidence="16">
    <location>
        <begin position="712"/>
        <end position="722"/>
    </location>
</feature>
<dbReference type="InterPro" id="IPR003892">
    <property type="entry name" value="CUE"/>
</dbReference>
<keyword evidence="9" id="KW-0227">DNA damage</keyword>
<dbReference type="GO" id="GO:0006281">
    <property type="term" value="P:DNA repair"/>
    <property type="evidence" value="ECO:0007669"/>
    <property type="project" value="UniProtKB-KW"/>
</dbReference>
<dbReference type="SUPFAM" id="SSF46934">
    <property type="entry name" value="UBA-like"/>
    <property type="match status" value="1"/>
</dbReference>
<evidence type="ECO:0000256" key="8">
    <source>
        <dbReference type="ARBA" id="ARBA00022553"/>
    </source>
</evidence>
<feature type="compositionally biased region" description="Basic and acidic residues" evidence="16">
    <location>
        <begin position="152"/>
        <end position="166"/>
    </location>
</feature>
<comment type="similarity">
    <text evidence="4">Belongs to the DEF1 family.</text>
</comment>
<dbReference type="RefSeq" id="XP_003175119.1">
    <property type="nucleotide sequence ID" value="XM_003175071.1"/>
</dbReference>
<evidence type="ECO:0000256" key="6">
    <source>
        <dbReference type="ARBA" id="ARBA00022454"/>
    </source>
</evidence>
<dbReference type="PANTHER" id="PTHR16308:SF13">
    <property type="entry name" value="PROTEIN LINGERER"/>
    <property type="match status" value="1"/>
</dbReference>
<evidence type="ECO:0000313" key="18">
    <source>
        <dbReference type="EMBL" id="EFQ99636.1"/>
    </source>
</evidence>
<dbReference type="VEuPathDB" id="FungiDB:MGYG_02649"/>
<keyword evidence="6" id="KW-0158">Chromosome</keyword>
<feature type="region of interest" description="Disordered" evidence="16">
    <location>
        <begin position="742"/>
        <end position="881"/>
    </location>
</feature>
<feature type="compositionally biased region" description="Basic and acidic residues" evidence="16">
    <location>
        <begin position="114"/>
        <end position="124"/>
    </location>
</feature>
<dbReference type="PANTHER" id="PTHR16308">
    <property type="entry name" value="UBIQUITIN ASSOCIATED PROTEIN 2-LIKE/LINGERER"/>
    <property type="match status" value="1"/>
</dbReference>
<evidence type="ECO:0000256" key="15">
    <source>
        <dbReference type="ARBA" id="ARBA00023242"/>
    </source>
</evidence>
<dbReference type="InterPro" id="IPR051833">
    <property type="entry name" value="TC-DDR_regulator"/>
</dbReference>
<feature type="compositionally biased region" description="Pro residues" evidence="16">
    <location>
        <begin position="260"/>
        <end position="273"/>
    </location>
</feature>
<evidence type="ECO:0000256" key="4">
    <source>
        <dbReference type="ARBA" id="ARBA00005491"/>
    </source>
</evidence>